<gene>
    <name evidence="1" type="ORF">ACFSJD_37115</name>
</gene>
<accession>A0ABW4F8D9</accession>
<dbReference type="EMBL" id="JBHUCO010000058">
    <property type="protein sequence ID" value="MFD1523155.1"/>
    <property type="molecule type" value="Genomic_DNA"/>
</dbReference>
<organism evidence="1 2">
    <name type="scientific">Pseudonocardia yunnanensis</name>
    <dbReference type="NCBI Taxonomy" id="58107"/>
    <lineage>
        <taxon>Bacteria</taxon>
        <taxon>Bacillati</taxon>
        <taxon>Actinomycetota</taxon>
        <taxon>Actinomycetes</taxon>
        <taxon>Pseudonocardiales</taxon>
        <taxon>Pseudonocardiaceae</taxon>
        <taxon>Pseudonocardia</taxon>
    </lineage>
</organism>
<sequence>MISRTSAGSKPEKARRILGWRPRPAADAVVDCARSLLEHEIV</sequence>
<evidence type="ECO:0000313" key="2">
    <source>
        <dbReference type="Proteomes" id="UP001597114"/>
    </source>
</evidence>
<dbReference type="RefSeq" id="WP_344727753.1">
    <property type="nucleotide sequence ID" value="NZ_BAAAUS010000046.1"/>
</dbReference>
<dbReference type="Proteomes" id="UP001597114">
    <property type="component" value="Unassembled WGS sequence"/>
</dbReference>
<evidence type="ECO:0000313" key="1">
    <source>
        <dbReference type="EMBL" id="MFD1523155.1"/>
    </source>
</evidence>
<reference evidence="2" key="1">
    <citation type="journal article" date="2019" name="Int. J. Syst. Evol. Microbiol.">
        <title>The Global Catalogue of Microorganisms (GCM) 10K type strain sequencing project: providing services to taxonomists for standard genome sequencing and annotation.</title>
        <authorList>
            <consortium name="The Broad Institute Genomics Platform"/>
            <consortium name="The Broad Institute Genome Sequencing Center for Infectious Disease"/>
            <person name="Wu L."/>
            <person name="Ma J."/>
        </authorList>
    </citation>
    <scope>NUCLEOTIDE SEQUENCE [LARGE SCALE GENOMIC DNA]</scope>
    <source>
        <strain evidence="2">CCM 7043</strain>
    </source>
</reference>
<protein>
    <submittedName>
        <fullName evidence="1">Uncharacterized protein</fullName>
    </submittedName>
</protein>
<name>A0ABW4F8D9_9PSEU</name>
<keyword evidence="2" id="KW-1185">Reference proteome</keyword>
<comment type="caution">
    <text evidence="1">The sequence shown here is derived from an EMBL/GenBank/DDBJ whole genome shotgun (WGS) entry which is preliminary data.</text>
</comment>
<proteinExistence type="predicted"/>